<dbReference type="Gene3D" id="1.20.1070.10">
    <property type="entry name" value="Rhodopsin 7-helix transmembrane proteins"/>
    <property type="match status" value="1"/>
</dbReference>
<dbReference type="EMBL" id="DS469525">
    <property type="protein sequence ID" value="EDO46689.1"/>
    <property type="molecule type" value="Genomic_DNA"/>
</dbReference>
<accession>A7RP77</accession>
<feature type="transmembrane region" description="Helical" evidence="5">
    <location>
        <begin position="360"/>
        <end position="377"/>
    </location>
</feature>
<dbReference type="GO" id="GO:0016020">
    <property type="term" value="C:membrane"/>
    <property type="evidence" value="ECO:0007669"/>
    <property type="project" value="UniProtKB-SubCell"/>
</dbReference>
<dbReference type="InParanoid" id="A7RP77"/>
<dbReference type="SUPFAM" id="SSF81321">
    <property type="entry name" value="Family A G protein-coupled receptor-like"/>
    <property type="match status" value="1"/>
</dbReference>
<comment type="subcellular location">
    <subcellularLocation>
        <location evidence="1">Membrane</location>
        <topology evidence="1">Multi-pass membrane protein</topology>
    </subcellularLocation>
</comment>
<dbReference type="CDD" id="cd15040">
    <property type="entry name" value="7tmB2_Adhesion"/>
    <property type="match status" value="1"/>
</dbReference>
<evidence type="ECO:0000256" key="3">
    <source>
        <dbReference type="ARBA" id="ARBA00022989"/>
    </source>
</evidence>
<evidence type="ECO:0000313" key="9">
    <source>
        <dbReference type="Proteomes" id="UP000001593"/>
    </source>
</evidence>
<proteinExistence type="predicted"/>
<dbReference type="AlphaFoldDB" id="A7RP77"/>
<organism evidence="8 9">
    <name type="scientific">Nematostella vectensis</name>
    <name type="common">Starlet sea anemone</name>
    <dbReference type="NCBI Taxonomy" id="45351"/>
    <lineage>
        <taxon>Eukaryota</taxon>
        <taxon>Metazoa</taxon>
        <taxon>Cnidaria</taxon>
        <taxon>Anthozoa</taxon>
        <taxon>Hexacorallia</taxon>
        <taxon>Actiniaria</taxon>
        <taxon>Edwardsiidae</taxon>
        <taxon>Nematostella</taxon>
    </lineage>
</organism>
<feature type="transmembrane region" description="Helical" evidence="5">
    <location>
        <begin position="472"/>
        <end position="494"/>
    </location>
</feature>
<keyword evidence="4 5" id="KW-0472">Membrane</keyword>
<dbReference type="InterPro" id="IPR000832">
    <property type="entry name" value="GPCR_2_secretin-like"/>
</dbReference>
<feature type="transmembrane region" description="Helical" evidence="5">
    <location>
        <begin position="229"/>
        <end position="252"/>
    </location>
</feature>
<feature type="domain" description="G-protein coupled receptors family 2 profile 2" evidence="7">
    <location>
        <begin position="219"/>
        <end position="496"/>
    </location>
</feature>
<evidence type="ECO:0000256" key="6">
    <source>
        <dbReference type="SAM" id="SignalP"/>
    </source>
</evidence>
<evidence type="ECO:0000256" key="4">
    <source>
        <dbReference type="ARBA" id="ARBA00023136"/>
    </source>
</evidence>
<feature type="transmembrane region" description="Helical" evidence="5">
    <location>
        <begin position="320"/>
        <end position="339"/>
    </location>
</feature>
<name>A7RP77_NEMVE</name>
<dbReference type="HOGENOM" id="CLU_480044_0_0_1"/>
<dbReference type="GO" id="GO:0004930">
    <property type="term" value="F:G protein-coupled receptor activity"/>
    <property type="evidence" value="ECO:0007669"/>
    <property type="project" value="InterPro"/>
</dbReference>
<feature type="transmembrane region" description="Helical" evidence="5">
    <location>
        <begin position="283"/>
        <end position="300"/>
    </location>
</feature>
<keyword evidence="6" id="KW-0732">Signal</keyword>
<sequence length="568" mass="64481">MQILVVYFVTVVALGIAGADNITLYYGYSGIVLNYNYTQEYLKEDSVQRRNLSRDIFEGFAGIYTDDRVQGSYKSKYHAELLNITAEGVYLSQPSRRFSGNFSNIEEQRNKKNFHPERGIFFVTILRFEYDVEYPGGSEQYVTQLRRSIINTIWYFLRLQPRPMYLGGKVHLNDTAFVAKEILSDDIHTILESLHYKYGFPSFIVRQERHVPQAHRKILSIISYTGCGLSLLGLTLTILTNLIASLATYFTLTFLTQLSKRPASVKLLSLDTRKLRRMRANQILVHMCVALIGALLLYVFGIQTVSRDMSDACKALSSLLHYFLVSAMAWTSVEAYNLYQDLVKVFDTSLLTHTEFMCRASIAGWVVPSIVVIITVVSDQNNYGFHIIESNNQTFCWMQQDAFYGAFLAPVLLLVVGNTVVFVFVMREIYRMPHLHEKRSRVAQFRASISVFVLFGLNWVFAGLAATTPTLVMQYLFTITCSFQGFMIFILHGLMKKDFREAWKLGFGENRVTETFRGSSLTQKTHSTSMSRNSLVHNVTVTHGERGGAGNFGSEGLDSGIDVKQITG</sequence>
<dbReference type="PANTHER" id="PTHR45692:SF1">
    <property type="entry name" value="G-PROTEIN COUPLED RECEPTORS FAMILY 2 PROFILE 2 DOMAIN-CONTAINING PROTEIN"/>
    <property type="match status" value="1"/>
</dbReference>
<protein>
    <recommendedName>
        <fullName evidence="7">G-protein coupled receptors family 2 profile 2 domain-containing protein</fullName>
    </recommendedName>
</protein>
<feature type="signal peptide" evidence="6">
    <location>
        <begin position="1"/>
        <end position="19"/>
    </location>
</feature>
<dbReference type="GO" id="GO:0007166">
    <property type="term" value="P:cell surface receptor signaling pathway"/>
    <property type="evidence" value="ECO:0007669"/>
    <property type="project" value="InterPro"/>
</dbReference>
<dbReference type="PANTHER" id="PTHR45692">
    <property type="entry name" value="G_PROTEIN_RECEP_F2_4 DOMAIN-CONTAINING PROTEIN"/>
    <property type="match status" value="1"/>
</dbReference>
<keyword evidence="9" id="KW-1185">Reference proteome</keyword>
<evidence type="ECO:0000256" key="2">
    <source>
        <dbReference type="ARBA" id="ARBA00022692"/>
    </source>
</evidence>
<dbReference type="InterPro" id="IPR017981">
    <property type="entry name" value="GPCR_2-like_7TM"/>
</dbReference>
<evidence type="ECO:0000256" key="1">
    <source>
        <dbReference type="ARBA" id="ARBA00004141"/>
    </source>
</evidence>
<feature type="transmembrane region" description="Helical" evidence="5">
    <location>
        <begin position="447"/>
        <end position="466"/>
    </location>
</feature>
<keyword evidence="2 5" id="KW-0812">Transmembrane</keyword>
<evidence type="ECO:0000313" key="8">
    <source>
        <dbReference type="EMBL" id="EDO46689.1"/>
    </source>
</evidence>
<dbReference type="PhylomeDB" id="A7RP77"/>
<gene>
    <name evidence="8" type="ORF">NEMVEDRAFT_v1g200012</name>
</gene>
<keyword evidence="3 5" id="KW-1133">Transmembrane helix</keyword>
<dbReference type="Proteomes" id="UP000001593">
    <property type="component" value="Unassembled WGS sequence"/>
</dbReference>
<dbReference type="eggNOG" id="KOG4193">
    <property type="taxonomic scope" value="Eukaryota"/>
</dbReference>
<feature type="transmembrane region" description="Helical" evidence="5">
    <location>
        <begin position="402"/>
        <end position="426"/>
    </location>
</feature>
<dbReference type="Pfam" id="PF00002">
    <property type="entry name" value="7tm_2"/>
    <property type="match status" value="1"/>
</dbReference>
<evidence type="ECO:0000256" key="5">
    <source>
        <dbReference type="SAM" id="Phobius"/>
    </source>
</evidence>
<feature type="chain" id="PRO_5002713694" description="G-protein coupled receptors family 2 profile 2 domain-containing protein" evidence="6">
    <location>
        <begin position="20"/>
        <end position="568"/>
    </location>
</feature>
<dbReference type="PROSITE" id="PS50261">
    <property type="entry name" value="G_PROTEIN_RECEP_F2_4"/>
    <property type="match status" value="1"/>
</dbReference>
<dbReference type="PRINTS" id="PR00249">
    <property type="entry name" value="GPCRSECRETIN"/>
</dbReference>
<reference evidence="8 9" key="1">
    <citation type="journal article" date="2007" name="Science">
        <title>Sea anemone genome reveals ancestral eumetazoan gene repertoire and genomic organization.</title>
        <authorList>
            <person name="Putnam N.H."/>
            <person name="Srivastava M."/>
            <person name="Hellsten U."/>
            <person name="Dirks B."/>
            <person name="Chapman J."/>
            <person name="Salamov A."/>
            <person name="Terry A."/>
            <person name="Shapiro H."/>
            <person name="Lindquist E."/>
            <person name="Kapitonov V.V."/>
            <person name="Jurka J."/>
            <person name="Genikhovich G."/>
            <person name="Grigoriev I.V."/>
            <person name="Lucas S.M."/>
            <person name="Steele R.E."/>
            <person name="Finnerty J.R."/>
            <person name="Technau U."/>
            <person name="Martindale M.Q."/>
            <person name="Rokhsar D.S."/>
        </authorList>
    </citation>
    <scope>NUCLEOTIDE SEQUENCE [LARGE SCALE GENOMIC DNA]</scope>
    <source>
        <strain evidence="9">CH2 X CH6</strain>
    </source>
</reference>
<evidence type="ECO:0000259" key="7">
    <source>
        <dbReference type="PROSITE" id="PS50261"/>
    </source>
</evidence>
<dbReference type="OMA" id="WTSVEAY"/>